<accession>A0A3P5Y033</accession>
<name>A0A3P5Y033_9BACL</name>
<gene>
    <name evidence="1" type="ORF">FILTAD_03058</name>
</gene>
<reference evidence="1 2" key="1">
    <citation type="submission" date="2018-11" db="EMBL/GenBank/DDBJ databases">
        <authorList>
            <person name="Criscuolo A."/>
        </authorList>
    </citation>
    <scope>NUCLEOTIDE SEQUENCE [LARGE SCALE GENOMIC DNA]</scope>
    <source>
        <strain evidence="1">ATB-66</strain>
    </source>
</reference>
<sequence>MSRSNKTNSDFSDGLIAGGHHQARSGVKNEYLCTVSIIDERTVYLNLSFEKAIRSRKQIFCLSLIMTHNQFYVPNSLLNLRFDKGINIHKGYPFCCIYSIDARTILCEVEEFDTSIYFEKMNT</sequence>
<evidence type="ECO:0000313" key="2">
    <source>
        <dbReference type="Proteomes" id="UP000270468"/>
    </source>
</evidence>
<evidence type="ECO:0000313" key="1">
    <source>
        <dbReference type="EMBL" id="VDC33807.1"/>
    </source>
</evidence>
<proteinExistence type="predicted"/>
<organism evidence="1 2">
    <name type="scientific">Filibacter tadaridae</name>
    <dbReference type="NCBI Taxonomy" id="2483811"/>
    <lineage>
        <taxon>Bacteria</taxon>
        <taxon>Bacillati</taxon>
        <taxon>Bacillota</taxon>
        <taxon>Bacilli</taxon>
        <taxon>Bacillales</taxon>
        <taxon>Caryophanaceae</taxon>
        <taxon>Filibacter</taxon>
    </lineage>
</organism>
<dbReference type="EMBL" id="UXAV01000062">
    <property type="protein sequence ID" value="VDC33807.1"/>
    <property type="molecule type" value="Genomic_DNA"/>
</dbReference>
<dbReference type="AlphaFoldDB" id="A0A3P5Y033"/>
<dbReference type="Proteomes" id="UP000270468">
    <property type="component" value="Unassembled WGS sequence"/>
</dbReference>
<protein>
    <submittedName>
        <fullName evidence="1">Uncharacterized protein</fullName>
    </submittedName>
</protein>
<keyword evidence="2" id="KW-1185">Reference proteome</keyword>